<organism evidence="4 5">
    <name type="scientific">Psilocybe cf. subviscida</name>
    <dbReference type="NCBI Taxonomy" id="2480587"/>
    <lineage>
        <taxon>Eukaryota</taxon>
        <taxon>Fungi</taxon>
        <taxon>Dikarya</taxon>
        <taxon>Basidiomycota</taxon>
        <taxon>Agaricomycotina</taxon>
        <taxon>Agaricomycetes</taxon>
        <taxon>Agaricomycetidae</taxon>
        <taxon>Agaricales</taxon>
        <taxon>Agaricineae</taxon>
        <taxon>Strophariaceae</taxon>
        <taxon>Psilocybe</taxon>
    </lineage>
</organism>
<evidence type="ECO:0000256" key="2">
    <source>
        <dbReference type="ARBA" id="ARBA00022801"/>
    </source>
</evidence>
<keyword evidence="3" id="KW-0326">Glycosidase</keyword>
<dbReference type="GO" id="GO:0009986">
    <property type="term" value="C:cell surface"/>
    <property type="evidence" value="ECO:0007669"/>
    <property type="project" value="TreeGrafter"/>
</dbReference>
<keyword evidence="5" id="KW-1185">Reference proteome</keyword>
<comment type="caution">
    <text evidence="4">The sequence shown here is derived from an EMBL/GenBank/DDBJ whole genome shotgun (WGS) entry which is preliminary data.</text>
</comment>
<evidence type="ECO:0000256" key="1">
    <source>
        <dbReference type="ARBA" id="ARBA00005641"/>
    </source>
</evidence>
<evidence type="ECO:0000313" key="5">
    <source>
        <dbReference type="Proteomes" id="UP000567179"/>
    </source>
</evidence>
<comment type="similarity">
    <text evidence="1">Belongs to the glycosyl hydrolase 5 (cellulase A) family.</text>
</comment>
<reference evidence="4 5" key="1">
    <citation type="journal article" date="2020" name="ISME J.">
        <title>Uncovering the hidden diversity of litter-decomposition mechanisms in mushroom-forming fungi.</title>
        <authorList>
            <person name="Floudas D."/>
            <person name="Bentzer J."/>
            <person name="Ahren D."/>
            <person name="Johansson T."/>
            <person name="Persson P."/>
            <person name="Tunlid A."/>
        </authorList>
    </citation>
    <scope>NUCLEOTIDE SEQUENCE [LARGE SCALE GENOMIC DNA]</scope>
    <source>
        <strain evidence="4 5">CBS 101986</strain>
    </source>
</reference>
<dbReference type="GO" id="GO:0005576">
    <property type="term" value="C:extracellular region"/>
    <property type="evidence" value="ECO:0007669"/>
    <property type="project" value="TreeGrafter"/>
</dbReference>
<dbReference type="Gene3D" id="3.20.20.80">
    <property type="entry name" value="Glycosidases"/>
    <property type="match status" value="1"/>
</dbReference>
<dbReference type="InterPro" id="IPR050386">
    <property type="entry name" value="Glycosyl_hydrolase_5"/>
</dbReference>
<dbReference type="GO" id="GO:0009251">
    <property type="term" value="P:glucan catabolic process"/>
    <property type="evidence" value="ECO:0007669"/>
    <property type="project" value="TreeGrafter"/>
</dbReference>
<dbReference type="GO" id="GO:0046557">
    <property type="term" value="F:glucan endo-1,6-beta-glucosidase activity"/>
    <property type="evidence" value="ECO:0007669"/>
    <property type="project" value="TreeGrafter"/>
</dbReference>
<evidence type="ECO:0008006" key="6">
    <source>
        <dbReference type="Google" id="ProtNLM"/>
    </source>
</evidence>
<protein>
    <recommendedName>
        <fullName evidence="6">Glycoside hydrolase family 5 domain-containing protein</fullName>
    </recommendedName>
</protein>
<dbReference type="SUPFAM" id="SSF51445">
    <property type="entry name" value="(Trans)glycosidases"/>
    <property type="match status" value="1"/>
</dbReference>
<keyword evidence="2" id="KW-0378">Hydrolase</keyword>
<dbReference type="EMBL" id="JAACJJ010000006">
    <property type="protein sequence ID" value="KAF5328070.1"/>
    <property type="molecule type" value="Genomic_DNA"/>
</dbReference>
<accession>A0A8H5BR51</accession>
<gene>
    <name evidence="4" type="ORF">D9619_013609</name>
</gene>
<dbReference type="OrthoDB" id="1887033at2759"/>
<dbReference type="AlphaFoldDB" id="A0A8H5BR51"/>
<evidence type="ECO:0000313" key="4">
    <source>
        <dbReference type="EMBL" id="KAF5328070.1"/>
    </source>
</evidence>
<sequence length="535" mass="60448">MKRIFNKLGARVESAMNAPVNGNGASEANRDDSMFSLESVFRHRYQRGVNLGSWFVLERWIADEPFTYAISPTQSDIDIAHGPHAKEVVEKHWDSWIQNEDWDYMRDHGINAARIPIGYYHLCGADRSVLDGTDFYPVYEVYNGAWARITRAIARAAESEIGVLLDLHAAPGKQNHDAHAGTSGPANFFGDPRCTITALKILATHLKTFTQTFHPPLPNIIGVELLNEPVSPSDEPLKRWYRAAVKEIQSIDPGVPIYLGDCWRPETYANFIRDLHPSTTTGPLTVMDHHLYRCFAQSDISTPVPAHTRALCDYSTGTPKQLAEAAEVVGRAGDGLVVGEWSAAMNPGSLGGSYDEHREQQREWVEAQLALYDRVCAGWFFWTYKKQRRGDVGWSWRDAVEACVFPDFVAVRKREGFSYNRDDGKSKQALEVARKSALDQHIAYWAKYPGKYDHVRFSSGYTQGWHDALSFMSIDTRPNSGDSVNQIGFKAAWARKRTSDHGKSYWEYEAGFTQAVNTAAKWFASYQHYSDDERM</sequence>
<dbReference type="PANTHER" id="PTHR31297">
    <property type="entry name" value="GLUCAN ENDO-1,6-BETA-GLUCOSIDASE B"/>
    <property type="match status" value="1"/>
</dbReference>
<dbReference type="InterPro" id="IPR017853">
    <property type="entry name" value="GH"/>
</dbReference>
<evidence type="ECO:0000256" key="3">
    <source>
        <dbReference type="ARBA" id="ARBA00023295"/>
    </source>
</evidence>
<proteinExistence type="inferred from homology"/>
<name>A0A8H5BR51_9AGAR</name>
<dbReference type="PANTHER" id="PTHR31297:SF43">
    <property type="entry name" value="GLUCAN 1,3-BETA-GLUCOSIDASE 3"/>
    <property type="match status" value="1"/>
</dbReference>
<dbReference type="Proteomes" id="UP000567179">
    <property type="component" value="Unassembled WGS sequence"/>
</dbReference>